<gene>
    <name evidence="10" type="ORF">ACFOZ7_15425</name>
</gene>
<evidence type="ECO:0000256" key="7">
    <source>
        <dbReference type="ARBA" id="ARBA00023125"/>
    </source>
</evidence>
<dbReference type="RefSeq" id="WP_246976853.1">
    <property type="nucleotide sequence ID" value="NZ_CP095399.1"/>
</dbReference>
<reference evidence="10 11" key="1">
    <citation type="journal article" date="2014" name="Int. J. Syst. Evol. Microbiol.">
        <title>Complete genome sequence of Corynebacterium casei LMG S-19264T (=DSM 44701T), isolated from a smear-ripened cheese.</title>
        <authorList>
            <consortium name="US DOE Joint Genome Institute (JGI-PGF)"/>
            <person name="Walter F."/>
            <person name="Albersmeier A."/>
            <person name="Kalinowski J."/>
            <person name="Ruckert C."/>
        </authorList>
    </citation>
    <scope>NUCLEOTIDE SEQUENCE [LARGE SCALE GENOMIC DNA]</scope>
    <source>
        <strain evidence="10 11">IBRC-M 10912</strain>
    </source>
</reference>
<evidence type="ECO:0008006" key="12">
    <source>
        <dbReference type="Google" id="ProtNLM"/>
    </source>
</evidence>
<dbReference type="SUPFAM" id="SSF52540">
    <property type="entry name" value="P-loop containing nucleoside triphosphate hydrolases"/>
    <property type="match status" value="1"/>
</dbReference>
<dbReference type="Proteomes" id="UP001595821">
    <property type="component" value="Unassembled WGS sequence"/>
</dbReference>
<dbReference type="GO" id="GO:0005524">
    <property type="term" value="F:ATP binding"/>
    <property type="evidence" value="ECO:0007669"/>
    <property type="project" value="UniProtKB-KW"/>
</dbReference>
<evidence type="ECO:0000256" key="4">
    <source>
        <dbReference type="ARBA" id="ARBA00022801"/>
    </source>
</evidence>
<dbReference type="Gene3D" id="3.40.50.300">
    <property type="entry name" value="P-loop containing nucleotide triphosphate hydrolases"/>
    <property type="match status" value="2"/>
</dbReference>
<dbReference type="EMBL" id="JBHSDJ010000119">
    <property type="protein sequence ID" value="MFC4248304.1"/>
    <property type="molecule type" value="Genomic_DNA"/>
</dbReference>
<organism evidence="10 11">
    <name type="scientific">Natribaculum luteum</name>
    <dbReference type="NCBI Taxonomy" id="1586232"/>
    <lineage>
        <taxon>Archaea</taxon>
        <taxon>Methanobacteriati</taxon>
        <taxon>Methanobacteriota</taxon>
        <taxon>Stenosarchaea group</taxon>
        <taxon>Halobacteria</taxon>
        <taxon>Halobacteriales</taxon>
        <taxon>Natrialbaceae</taxon>
        <taxon>Natribaculum</taxon>
    </lineage>
</organism>
<dbReference type="AlphaFoldDB" id="A0ABD5P2Q9"/>
<keyword evidence="1" id="KW-0540">Nuclease</keyword>
<evidence type="ECO:0000256" key="9">
    <source>
        <dbReference type="SAM" id="MobiDB-lite"/>
    </source>
</evidence>
<proteinExistence type="predicted"/>
<accession>A0ABD5P2Q9</accession>
<evidence type="ECO:0000256" key="2">
    <source>
        <dbReference type="ARBA" id="ARBA00022741"/>
    </source>
</evidence>
<keyword evidence="2" id="KW-0547">Nucleotide-binding</keyword>
<keyword evidence="6" id="KW-0067">ATP-binding</keyword>
<evidence type="ECO:0000256" key="3">
    <source>
        <dbReference type="ARBA" id="ARBA00022763"/>
    </source>
</evidence>
<keyword evidence="4" id="KW-0378">Hydrolase</keyword>
<dbReference type="GO" id="GO:0004527">
    <property type="term" value="F:exonuclease activity"/>
    <property type="evidence" value="ECO:0007669"/>
    <property type="project" value="UniProtKB-KW"/>
</dbReference>
<dbReference type="PANTHER" id="PTHR30591:SF1">
    <property type="entry name" value="RECBCD ENZYME SUBUNIT RECC"/>
    <property type="match status" value="1"/>
</dbReference>
<feature type="region of interest" description="Disordered" evidence="9">
    <location>
        <begin position="1"/>
        <end position="29"/>
    </location>
</feature>
<sequence length="1138" mass="131207">MAVTLHAGPPVDSLIEDSQDPSQPSRSSERLCIVGEGLSRRNLHEKLTREGTQLGETASLTTIDEIAGRLIEADTGIEPNDLSDELITRLIEEIFDRAIDGEYNESLQEFAETVPYSNDETLESLYNELNDYYRCTDAGRDHDELESIARDLSNVYAQQTGQRRLNQFRELTIVLEDLVSDLGEQIYVSRSHLVRAARERVEDCWNDVFGETNWLGVATISTFDNPTLRLLLEIEDNIDGTDLHFYLGKGSYKRQKERLETIRDQSFDDDPEWSIPDESGQSLFDAAVGNEVDLPGTVDFIEAPERRREVEYVVKDIREKLADSADPQDILVLTRSADRYQAAIEDIFETNQIPYHIETKEPLAHAAGYRFIDATFRLVEAASEDQEISYDDVTAPLRLGFCHPEANSSIWPLPQRVFLYLEQRLHKWEESDGWRSFSEWRAEVESATGWDMAWDLMKDYMDWIASQRDGAPETGPQLRGLLRTLLGSHIYLTVTRERNRPDGPGVDLKRTRITETHSTSHASEVYQLAAAAGQYYEYIQDIFDVDSGWEEVNRAITEVIGSQTIGKTHTDANAVRVMDAGDAHFVEADYVYLLGVSTGEFPVENEPASFLHDELRDEVAERSETGDYPFLRLQSSRTQYNIDLDYYENVMRASDAEITLLHHYKDSEGNTVEWSPFVDLLPTNDLAERVRVDEWLPQPEEATPDEPDGATWEDMAVNVSEKDRLRLLYHHTERLWPMRRPAITTQDVREIAARTDRDIVEQETMPRYDRYVRPPTEISVSTDEPAFENDLDLADVVSEPIRTHELDLFSQCQLKYYFYQLLFNYEGDSVQRDEIPYYSSSRPHHRVGRLPQVIRHQYTSPYLDEAWESIINEKIRDRYQLAHQFDDLDELEEWFDDQDDLQSKRYQLLPALKNEWELVQHELEGAAEVDRQWTWAESQTETIDGTDVRIGGYRRDILNNDDGYALPVLNVRHPSYAEKAIKACWDSYDRAFRDEDCDSLCQSCGNVDDCSRKTKFTLDHRLHTLTNVESSLAGVIYQDHYNRGPDSRYGIIKQGHINAFRESLQNDPERHLEDDPNPLSRRAWYSRQSARDSDLSDHLSEMTADDLTFEVDPGFVQLDGCDSCVYKDMCLVPERADL</sequence>
<evidence type="ECO:0000256" key="8">
    <source>
        <dbReference type="ARBA" id="ARBA00023204"/>
    </source>
</evidence>
<protein>
    <recommendedName>
        <fullName evidence="12">PD-(D/E)XK endonuclease-like domain-containing protein</fullName>
    </recommendedName>
</protein>
<evidence type="ECO:0000313" key="10">
    <source>
        <dbReference type="EMBL" id="MFC4248304.1"/>
    </source>
</evidence>
<comment type="caution">
    <text evidence="10">The sequence shown here is derived from an EMBL/GenBank/DDBJ whole genome shotgun (WGS) entry which is preliminary data.</text>
</comment>
<keyword evidence="5" id="KW-0269">Exonuclease</keyword>
<keyword evidence="7" id="KW-0238">DNA-binding</keyword>
<evidence type="ECO:0000313" key="11">
    <source>
        <dbReference type="Proteomes" id="UP001595821"/>
    </source>
</evidence>
<dbReference type="InterPro" id="IPR027417">
    <property type="entry name" value="P-loop_NTPase"/>
</dbReference>
<evidence type="ECO:0000256" key="5">
    <source>
        <dbReference type="ARBA" id="ARBA00022839"/>
    </source>
</evidence>
<dbReference type="GO" id="GO:0003677">
    <property type="term" value="F:DNA binding"/>
    <property type="evidence" value="ECO:0007669"/>
    <property type="project" value="UniProtKB-KW"/>
</dbReference>
<dbReference type="GO" id="GO:0006281">
    <property type="term" value="P:DNA repair"/>
    <property type="evidence" value="ECO:0007669"/>
    <property type="project" value="UniProtKB-KW"/>
</dbReference>
<dbReference type="PANTHER" id="PTHR30591">
    <property type="entry name" value="RECBCD ENZYME SUBUNIT RECC"/>
    <property type="match status" value="1"/>
</dbReference>
<keyword evidence="3" id="KW-0227">DNA damage</keyword>
<dbReference type="GeneID" id="71856569"/>
<evidence type="ECO:0000256" key="6">
    <source>
        <dbReference type="ARBA" id="ARBA00022840"/>
    </source>
</evidence>
<evidence type="ECO:0000256" key="1">
    <source>
        <dbReference type="ARBA" id="ARBA00022722"/>
    </source>
</evidence>
<name>A0ABD5P2Q9_9EURY</name>
<keyword evidence="8" id="KW-0234">DNA repair</keyword>